<organism evidence="6 7">
    <name type="scientific">Candidatus Borkfalkia ceftriaxoniphila</name>
    <dbReference type="NCBI Taxonomy" id="2508949"/>
    <lineage>
        <taxon>Bacteria</taxon>
        <taxon>Bacillati</taxon>
        <taxon>Bacillota</taxon>
        <taxon>Clostridia</taxon>
        <taxon>Christensenellales</taxon>
        <taxon>Christensenellaceae</taxon>
        <taxon>Candidatus Borkfalkia</taxon>
    </lineage>
</organism>
<keyword evidence="2 4" id="KW-0547">Nucleotide-binding</keyword>
<dbReference type="Proteomes" id="UP000291269">
    <property type="component" value="Unassembled WGS sequence"/>
</dbReference>
<evidence type="ECO:0000256" key="1">
    <source>
        <dbReference type="ARBA" id="ARBA00022723"/>
    </source>
</evidence>
<name>A0A4Q2K7P8_9FIRM</name>
<dbReference type="GO" id="GO:0005737">
    <property type="term" value="C:cytoplasm"/>
    <property type="evidence" value="ECO:0007669"/>
    <property type="project" value="TreeGrafter"/>
</dbReference>
<dbReference type="InterPro" id="IPR013651">
    <property type="entry name" value="ATP-grasp_RimK-type"/>
</dbReference>
<gene>
    <name evidence="6" type="ORF">ESZ91_10305</name>
</gene>
<keyword evidence="7" id="KW-1185">Reference proteome</keyword>
<evidence type="ECO:0000256" key="3">
    <source>
        <dbReference type="ARBA" id="ARBA00022840"/>
    </source>
</evidence>
<dbReference type="RefSeq" id="WP_129226964.1">
    <property type="nucleotide sequence ID" value="NZ_SDOZ01000004.1"/>
</dbReference>
<evidence type="ECO:0000259" key="5">
    <source>
        <dbReference type="PROSITE" id="PS50975"/>
    </source>
</evidence>
<dbReference type="Gene3D" id="3.30.1490.20">
    <property type="entry name" value="ATP-grasp fold, A domain"/>
    <property type="match status" value="1"/>
</dbReference>
<accession>A0A4Q2K7P8</accession>
<dbReference type="EMBL" id="SDOZ01000004">
    <property type="protein sequence ID" value="RXZ58043.1"/>
    <property type="molecule type" value="Genomic_DNA"/>
</dbReference>
<evidence type="ECO:0000256" key="2">
    <source>
        <dbReference type="ARBA" id="ARBA00022741"/>
    </source>
</evidence>
<dbReference type="SUPFAM" id="SSF56059">
    <property type="entry name" value="Glutathione synthetase ATP-binding domain-like"/>
    <property type="match status" value="1"/>
</dbReference>
<dbReference type="GO" id="GO:0046872">
    <property type="term" value="F:metal ion binding"/>
    <property type="evidence" value="ECO:0007669"/>
    <property type="project" value="UniProtKB-KW"/>
</dbReference>
<reference evidence="6 7" key="1">
    <citation type="journal article" date="2019" name="Gut">
        <title>Antibiotics-induced monodominance of a novel gut bacterial order.</title>
        <authorList>
            <person name="Hildebrand F."/>
            <person name="Moitinho-Silva L."/>
            <person name="Blasche S."/>
            <person name="Jahn M.T."/>
            <person name="Gossmann T.I."/>
            <person name="Heuerta-Cepas J."/>
            <person name="Hercog R."/>
            <person name="Luetge M."/>
            <person name="Bahram M."/>
            <person name="Pryszlak A."/>
            <person name="Alves R.J."/>
            <person name="Waszak S.M."/>
            <person name="Zhu A."/>
            <person name="Ye L."/>
            <person name="Costea P.I."/>
            <person name="Aalvink S."/>
            <person name="Belzer C."/>
            <person name="Forslund S.K."/>
            <person name="Sunagawa S."/>
            <person name="Hentschel U."/>
            <person name="Merten C."/>
            <person name="Patil K.R."/>
            <person name="Benes V."/>
            <person name="Bork P."/>
        </authorList>
    </citation>
    <scope>NUCLEOTIDE SEQUENCE [LARGE SCALE GENOMIC DNA]</scope>
    <source>
        <strain evidence="6 7">HDS1380</strain>
    </source>
</reference>
<comment type="caution">
    <text evidence="6">The sequence shown here is derived from an EMBL/GenBank/DDBJ whole genome shotgun (WGS) entry which is preliminary data.</text>
</comment>
<dbReference type="Gene3D" id="3.30.470.20">
    <property type="entry name" value="ATP-grasp fold, B domain"/>
    <property type="match status" value="1"/>
</dbReference>
<evidence type="ECO:0000313" key="7">
    <source>
        <dbReference type="Proteomes" id="UP000291269"/>
    </source>
</evidence>
<dbReference type="InterPro" id="IPR013815">
    <property type="entry name" value="ATP_grasp_subdomain_1"/>
</dbReference>
<keyword evidence="3 4" id="KW-0067">ATP-binding</keyword>
<dbReference type="AlphaFoldDB" id="A0A4Q2K7P8"/>
<dbReference type="Pfam" id="PF08443">
    <property type="entry name" value="RimK"/>
    <property type="match status" value="1"/>
</dbReference>
<dbReference type="Gene3D" id="3.40.50.20">
    <property type="match status" value="1"/>
</dbReference>
<feature type="domain" description="ATP-grasp" evidence="5">
    <location>
        <begin position="105"/>
        <end position="286"/>
    </location>
</feature>
<proteinExistence type="predicted"/>
<protein>
    <submittedName>
        <fullName evidence="6">RimK family alpha-L-glutamate ligase</fullName>
    </submittedName>
</protein>
<dbReference type="InterPro" id="IPR004666">
    <property type="entry name" value="Rp_bS6_RimK/Lys_biosynth_LsyX"/>
</dbReference>
<keyword evidence="1" id="KW-0479">Metal-binding</keyword>
<dbReference type="PROSITE" id="PS50975">
    <property type="entry name" value="ATP_GRASP"/>
    <property type="match status" value="1"/>
</dbReference>
<dbReference type="PANTHER" id="PTHR21621">
    <property type="entry name" value="RIBOSOMAL PROTEIN S6 MODIFICATION PROTEIN"/>
    <property type="match status" value="1"/>
</dbReference>
<evidence type="ECO:0000313" key="6">
    <source>
        <dbReference type="EMBL" id="RXZ58043.1"/>
    </source>
</evidence>
<dbReference type="InterPro" id="IPR011761">
    <property type="entry name" value="ATP-grasp"/>
</dbReference>
<dbReference type="GO" id="GO:0016879">
    <property type="term" value="F:ligase activity, forming carbon-nitrogen bonds"/>
    <property type="evidence" value="ECO:0007669"/>
    <property type="project" value="TreeGrafter"/>
</dbReference>
<dbReference type="OrthoDB" id="9786585at2"/>
<dbReference type="GO" id="GO:0005524">
    <property type="term" value="F:ATP binding"/>
    <property type="evidence" value="ECO:0007669"/>
    <property type="project" value="UniProtKB-UniRule"/>
</dbReference>
<evidence type="ECO:0000256" key="4">
    <source>
        <dbReference type="PROSITE-ProRule" id="PRU00409"/>
    </source>
</evidence>
<sequence length="292" mass="32700">MKGIVLLNAYTKSAGANRQASRIAEELNALGVQTEMRLNGAFDADIFSSRVRLAQKPDFVVYLDKDKYLSRLWEKEGVRLFNSADGVEVCDDKMLTYIALANGGVEIPDTLPAPLCYYPDARVREEYCRVVEERLGYPLVVKKSFGSWGMDVNLIQNFAELTKIAEEYKLFPHLYQKYIAAKRGEDTRVLVIGGKAVAAMRRRNDGDFRSNIELGGRGYPAEITKSYREISERAARLLSLDYCGIDLLEGEDGRPIVCEVNSNAFFNEAEKVTGVNIAGAYAAHIAREMKKN</sequence>
<keyword evidence="6" id="KW-0436">Ligase</keyword>
<dbReference type="NCBIfam" id="TIGR00768">
    <property type="entry name" value="rimK_fam"/>
    <property type="match status" value="1"/>
</dbReference>
<dbReference type="PANTHER" id="PTHR21621:SF0">
    <property type="entry name" value="BETA-CITRYLGLUTAMATE SYNTHASE B-RELATED"/>
    <property type="match status" value="1"/>
</dbReference>